<dbReference type="InterPro" id="IPR004181">
    <property type="entry name" value="Znf_MIZ"/>
</dbReference>
<evidence type="ECO:0000313" key="13">
    <source>
        <dbReference type="EMBL" id="CAG7709902.1"/>
    </source>
</evidence>
<evidence type="ECO:0000256" key="2">
    <source>
        <dbReference type="ARBA" id="ARBA00004718"/>
    </source>
</evidence>
<dbReference type="Pfam" id="PF11789">
    <property type="entry name" value="zf-Nse"/>
    <property type="match status" value="1"/>
</dbReference>
<keyword evidence="7" id="KW-0833">Ubl conjugation pathway</keyword>
<dbReference type="InterPro" id="IPR026846">
    <property type="entry name" value="Nse2(Mms21)"/>
</dbReference>
<gene>
    <name evidence="13" type="ORF">AFUS01_LOCUS4886</name>
</gene>
<evidence type="ECO:0000256" key="4">
    <source>
        <dbReference type="ARBA" id="ARBA00022679"/>
    </source>
</evidence>
<evidence type="ECO:0000256" key="11">
    <source>
        <dbReference type="ARBA" id="ARBA00032533"/>
    </source>
</evidence>
<dbReference type="Proteomes" id="UP000708208">
    <property type="component" value="Unassembled WGS sequence"/>
</dbReference>
<keyword evidence="9" id="KW-0539">Nucleus</keyword>
<protein>
    <recommendedName>
        <fullName evidence="3">E3 SUMO-protein ligase NSE2</fullName>
    </recommendedName>
    <alternativeName>
        <fullName evidence="10">E3 SUMO-protein transferase NSE2</fullName>
    </alternativeName>
    <alternativeName>
        <fullName evidence="11">Non-structural maintenance of chromosomes element 2 homolog</fullName>
    </alternativeName>
</protein>
<accession>A0A8J2J839</accession>
<dbReference type="AlphaFoldDB" id="A0A8J2J839"/>
<evidence type="ECO:0000256" key="1">
    <source>
        <dbReference type="ARBA" id="ARBA00004123"/>
    </source>
</evidence>
<dbReference type="OrthoDB" id="26899at2759"/>
<keyword evidence="6" id="KW-0863">Zinc-finger</keyword>
<dbReference type="PANTHER" id="PTHR21330">
    <property type="entry name" value="E3 SUMO-PROTEIN LIGASE NSE2"/>
    <property type="match status" value="1"/>
</dbReference>
<comment type="pathway">
    <text evidence="2">Protein modification; protein sumoylation.</text>
</comment>
<evidence type="ECO:0000256" key="7">
    <source>
        <dbReference type="ARBA" id="ARBA00022786"/>
    </source>
</evidence>
<evidence type="ECO:0000256" key="8">
    <source>
        <dbReference type="ARBA" id="ARBA00022833"/>
    </source>
</evidence>
<keyword evidence="4" id="KW-0808">Transferase</keyword>
<dbReference type="GO" id="GO:0061665">
    <property type="term" value="F:SUMO ligase activity"/>
    <property type="evidence" value="ECO:0007669"/>
    <property type="project" value="TreeGrafter"/>
</dbReference>
<evidence type="ECO:0000256" key="9">
    <source>
        <dbReference type="ARBA" id="ARBA00023242"/>
    </source>
</evidence>
<dbReference type="PANTHER" id="PTHR21330:SF1">
    <property type="entry name" value="E3 SUMO-PROTEIN LIGASE NSE2"/>
    <property type="match status" value="1"/>
</dbReference>
<dbReference type="GO" id="GO:0005634">
    <property type="term" value="C:nucleus"/>
    <property type="evidence" value="ECO:0007669"/>
    <property type="project" value="UniProtKB-SubCell"/>
</dbReference>
<comment type="subcellular location">
    <subcellularLocation>
        <location evidence="1">Nucleus</location>
    </subcellularLocation>
</comment>
<sequence length="176" mass="19729">MSQEIPIDSTASPAEIINSFDQIDTLAEDNTLSQITNVEIFSHKSYKDFMTALENAVECSSQTSSSETRPDVIEICMDSSEGESVVDIDSGPTPLIATKDPLTLQNIQNPVRNQICGHIYETRTIMEFIHAQKKVVPFPYTGCPNLNLCKEHLRSDEKLVEKVKQKQKIKTNGRQK</sequence>
<keyword evidence="8" id="KW-0862">Zinc</keyword>
<dbReference type="GO" id="GO:0000724">
    <property type="term" value="P:double-strand break repair via homologous recombination"/>
    <property type="evidence" value="ECO:0007669"/>
    <property type="project" value="InterPro"/>
</dbReference>
<proteinExistence type="predicted"/>
<comment type="caution">
    <text evidence="13">The sequence shown here is derived from an EMBL/GenBank/DDBJ whole genome shotgun (WGS) entry which is preliminary data.</text>
</comment>
<keyword evidence="14" id="KW-1185">Reference proteome</keyword>
<name>A0A8J2J839_9HEXA</name>
<dbReference type="EMBL" id="CAJVCH010030716">
    <property type="protein sequence ID" value="CAG7709902.1"/>
    <property type="molecule type" value="Genomic_DNA"/>
</dbReference>
<evidence type="ECO:0000313" key="14">
    <source>
        <dbReference type="Proteomes" id="UP000708208"/>
    </source>
</evidence>
<dbReference type="GO" id="GO:0008270">
    <property type="term" value="F:zinc ion binding"/>
    <property type="evidence" value="ECO:0007669"/>
    <property type="project" value="UniProtKB-KW"/>
</dbReference>
<keyword evidence="5" id="KW-0479">Metal-binding</keyword>
<evidence type="ECO:0000256" key="6">
    <source>
        <dbReference type="ARBA" id="ARBA00022771"/>
    </source>
</evidence>
<evidence type="ECO:0000256" key="3">
    <source>
        <dbReference type="ARBA" id="ARBA00020923"/>
    </source>
</evidence>
<evidence type="ECO:0000256" key="5">
    <source>
        <dbReference type="ARBA" id="ARBA00022723"/>
    </source>
</evidence>
<evidence type="ECO:0000259" key="12">
    <source>
        <dbReference type="Pfam" id="PF11789"/>
    </source>
</evidence>
<evidence type="ECO:0000256" key="10">
    <source>
        <dbReference type="ARBA" id="ARBA00031731"/>
    </source>
</evidence>
<feature type="domain" description="SP-RING-type" evidence="12">
    <location>
        <begin position="96"/>
        <end position="143"/>
    </location>
</feature>
<organism evidence="13 14">
    <name type="scientific">Allacma fusca</name>
    <dbReference type="NCBI Taxonomy" id="39272"/>
    <lineage>
        <taxon>Eukaryota</taxon>
        <taxon>Metazoa</taxon>
        <taxon>Ecdysozoa</taxon>
        <taxon>Arthropoda</taxon>
        <taxon>Hexapoda</taxon>
        <taxon>Collembola</taxon>
        <taxon>Symphypleona</taxon>
        <taxon>Sminthuridae</taxon>
        <taxon>Allacma</taxon>
    </lineage>
</organism>
<dbReference type="GO" id="GO:0016925">
    <property type="term" value="P:protein sumoylation"/>
    <property type="evidence" value="ECO:0007669"/>
    <property type="project" value="TreeGrafter"/>
</dbReference>
<dbReference type="GO" id="GO:0030915">
    <property type="term" value="C:Smc5-Smc6 complex"/>
    <property type="evidence" value="ECO:0007669"/>
    <property type="project" value="InterPro"/>
</dbReference>
<reference evidence="13" key="1">
    <citation type="submission" date="2021-06" db="EMBL/GenBank/DDBJ databases">
        <authorList>
            <person name="Hodson N. C."/>
            <person name="Mongue J. A."/>
            <person name="Jaron S. K."/>
        </authorList>
    </citation>
    <scope>NUCLEOTIDE SEQUENCE</scope>
</reference>